<keyword evidence="6 12" id="KW-0285">Flavoprotein</keyword>
<dbReference type="InterPro" id="IPR026904">
    <property type="entry name" value="MnmG_C"/>
</dbReference>
<dbReference type="Proteomes" id="UP000675940">
    <property type="component" value="Unassembled WGS sequence"/>
</dbReference>
<feature type="binding site" evidence="12">
    <location>
        <position position="127"/>
    </location>
    <ligand>
        <name>FAD</name>
        <dbReference type="ChEBI" id="CHEBI:57692"/>
    </ligand>
</feature>
<dbReference type="Gene3D" id="1.10.150.570">
    <property type="entry name" value="GidA associated domain, C-terminal subdomain"/>
    <property type="match status" value="1"/>
</dbReference>
<feature type="binding site" evidence="12">
    <location>
        <position position="371"/>
    </location>
    <ligand>
        <name>FAD</name>
        <dbReference type="ChEBI" id="CHEBI:57692"/>
    </ligand>
</feature>
<dbReference type="AlphaFoldDB" id="A0A940MUT0"/>
<dbReference type="SUPFAM" id="SSF51905">
    <property type="entry name" value="FAD/NAD(P)-binding domain"/>
    <property type="match status" value="1"/>
</dbReference>
<evidence type="ECO:0000256" key="5">
    <source>
        <dbReference type="ARBA" id="ARBA00022490"/>
    </source>
</evidence>
<dbReference type="InterPro" id="IPR049312">
    <property type="entry name" value="GIDA_C_N"/>
</dbReference>
<keyword evidence="8 12" id="KW-0274">FAD</keyword>
<feature type="binding site" evidence="12">
    <location>
        <begin position="274"/>
        <end position="288"/>
    </location>
    <ligand>
        <name>NAD(+)</name>
        <dbReference type="ChEBI" id="CHEBI:57540"/>
    </ligand>
</feature>
<sequence length="628" mass="68732">MFHVKQTRFDVIIVGAGHAGAEAAAAAARMGAKTALVTLKLSDIGVMSCNPAIGGLGKGHLVREIDAMDGVMGRIADYAGIQFRLLNRRKGPAVQGPRAQADRARYAEAMQRELCGTDNLDIIQDEIVDLVVEKGRVVGVLTGAGGIIFARSVVLTSGTFLRGLIHIGDRSFPGGRMGDNPSNRLADRIRDLGFPLGRLKTGTPPRLDGNTINWEILADQPGDEDPVMFSFLSKKTIARQVSCGITHTNEQTHEIIRANLGRSAMYGGHIEGVGPRYCPSIEDKIVRFAEKTSHQIFLEPEGLNSHTVYPNGISTSLPEDVQRSYVRSIKGLENVRILQPGYAIEYDFVDPRELHSTLEVRTLPGLFLAGQINGTTGYEEAAAQGLVAGLNAAARATDRESIRFNRTDSYIGVMIDDLTTRSVSEPYRMFTSRAEFRLSLRADNADQRLTPMALALGTVSEDRRVKFSEKMEHLSKGKDILNSISFTPEELRSMGVEVSKDGTRRTAYQVLSLPEMTFDRLSQNAPAFAQVSTDIGNQLAKEALYANYLDRQSRDVELLKRDEAIEIPANFDYCCLPGLSNELVTKLSKLRPETIAKASKIEGMTPAALLVLLARIRQSSDGIRKTVA</sequence>
<dbReference type="GO" id="GO:0050660">
    <property type="term" value="F:flavin adenine dinucleotide binding"/>
    <property type="evidence" value="ECO:0007669"/>
    <property type="project" value="UniProtKB-UniRule"/>
</dbReference>
<evidence type="ECO:0000256" key="10">
    <source>
        <dbReference type="ARBA" id="ARBA00025948"/>
    </source>
</evidence>
<dbReference type="Pfam" id="PF13932">
    <property type="entry name" value="SAM_GIDA_C"/>
    <property type="match status" value="1"/>
</dbReference>
<feature type="domain" description="tRNA uridine 5-carboxymethylaminomethyl modification enzyme C-terminal subdomain" evidence="13">
    <location>
        <begin position="543"/>
        <end position="614"/>
    </location>
</feature>
<evidence type="ECO:0000256" key="2">
    <source>
        <dbReference type="ARBA" id="ARBA00003717"/>
    </source>
</evidence>
<dbReference type="FunFam" id="3.50.50.60:FF:000082">
    <property type="entry name" value="protein MTO1 homolog, mitochondrial isoform X1"/>
    <property type="match status" value="1"/>
</dbReference>
<dbReference type="PANTHER" id="PTHR11806:SF0">
    <property type="entry name" value="PROTEIN MTO1 HOMOLOG, MITOCHONDRIAL"/>
    <property type="match status" value="1"/>
</dbReference>
<keyword evidence="15" id="KW-1185">Reference proteome</keyword>
<comment type="caution">
    <text evidence="14">The sequence shown here is derived from an EMBL/GenBank/DDBJ whole genome shotgun (WGS) entry which is preliminary data.</text>
</comment>
<comment type="similarity">
    <text evidence="3 12">Belongs to the MnmG family.</text>
</comment>
<organism evidence="14 15">
    <name type="scientific">Sagittula salina</name>
    <dbReference type="NCBI Taxonomy" id="2820268"/>
    <lineage>
        <taxon>Bacteria</taxon>
        <taxon>Pseudomonadati</taxon>
        <taxon>Pseudomonadota</taxon>
        <taxon>Alphaproteobacteria</taxon>
        <taxon>Rhodobacterales</taxon>
        <taxon>Roseobacteraceae</taxon>
        <taxon>Sagittula</taxon>
    </lineage>
</organism>
<comment type="function">
    <text evidence="2 12">NAD-binding protein involved in the addition of a carboxymethylaminomethyl (cmnm) group at the wobble position (U34) of certain tRNAs, forming tRNA-cmnm(5)s(2)U34.</text>
</comment>
<dbReference type="InterPro" id="IPR036188">
    <property type="entry name" value="FAD/NAD-bd_sf"/>
</dbReference>
<keyword evidence="5 12" id="KW-0963">Cytoplasm</keyword>
<gene>
    <name evidence="12 14" type="primary">mnmG</name>
    <name evidence="12" type="synonym">gidA</name>
    <name evidence="14" type="ORF">J5474_12525</name>
</gene>
<evidence type="ECO:0000256" key="12">
    <source>
        <dbReference type="HAMAP-Rule" id="MF_00129"/>
    </source>
</evidence>
<dbReference type="InterPro" id="IPR020595">
    <property type="entry name" value="MnmG-rel_CS"/>
</dbReference>
<dbReference type="SMART" id="SM01228">
    <property type="entry name" value="GIDA_assoc_3"/>
    <property type="match status" value="1"/>
</dbReference>
<feature type="binding site" evidence="12">
    <location>
        <begin position="15"/>
        <end position="20"/>
    </location>
    <ligand>
        <name>FAD</name>
        <dbReference type="ChEBI" id="CHEBI:57692"/>
    </ligand>
</feature>
<name>A0A940MUT0_9RHOB</name>
<keyword evidence="7 12" id="KW-0819">tRNA processing</keyword>
<dbReference type="FunFam" id="1.10.150.570:FF:000001">
    <property type="entry name" value="tRNA uridine 5-carboxymethylaminomethyl modification enzyme MnmG"/>
    <property type="match status" value="1"/>
</dbReference>
<dbReference type="Pfam" id="PF21680">
    <property type="entry name" value="GIDA_C_1st"/>
    <property type="match status" value="1"/>
</dbReference>
<dbReference type="InterPro" id="IPR004416">
    <property type="entry name" value="MnmG"/>
</dbReference>
<dbReference type="EMBL" id="JAGISH010000006">
    <property type="protein sequence ID" value="MBP0483314.1"/>
    <property type="molecule type" value="Genomic_DNA"/>
</dbReference>
<dbReference type="PANTHER" id="PTHR11806">
    <property type="entry name" value="GLUCOSE INHIBITED DIVISION PROTEIN A"/>
    <property type="match status" value="1"/>
</dbReference>
<dbReference type="InterPro" id="IPR047001">
    <property type="entry name" value="MnmG_C_subdom"/>
</dbReference>
<dbReference type="GO" id="GO:0002098">
    <property type="term" value="P:tRNA wobble uridine modification"/>
    <property type="evidence" value="ECO:0007669"/>
    <property type="project" value="InterPro"/>
</dbReference>
<dbReference type="InterPro" id="IPR040131">
    <property type="entry name" value="MnmG_N"/>
</dbReference>
<evidence type="ECO:0000256" key="7">
    <source>
        <dbReference type="ARBA" id="ARBA00022694"/>
    </source>
</evidence>
<evidence type="ECO:0000256" key="1">
    <source>
        <dbReference type="ARBA" id="ARBA00001974"/>
    </source>
</evidence>
<dbReference type="FunFam" id="3.50.50.60:FF:000002">
    <property type="entry name" value="tRNA uridine 5-carboxymethylaminomethyl modification enzyme MnmG"/>
    <property type="match status" value="1"/>
</dbReference>
<dbReference type="GO" id="GO:0030488">
    <property type="term" value="P:tRNA methylation"/>
    <property type="evidence" value="ECO:0007669"/>
    <property type="project" value="TreeGrafter"/>
</dbReference>
<dbReference type="RefSeq" id="WP_209361247.1">
    <property type="nucleotide sequence ID" value="NZ_JAGISH010000006.1"/>
</dbReference>
<evidence type="ECO:0000313" key="14">
    <source>
        <dbReference type="EMBL" id="MBP0483314.1"/>
    </source>
</evidence>
<feature type="binding site" evidence="12">
    <location>
        <position position="182"/>
    </location>
    <ligand>
        <name>FAD</name>
        <dbReference type="ChEBI" id="CHEBI:57692"/>
    </ligand>
</feature>
<dbReference type="InterPro" id="IPR044920">
    <property type="entry name" value="MnmG_C_subdom_sf"/>
</dbReference>
<dbReference type="PROSITE" id="PS01280">
    <property type="entry name" value="GIDA_1"/>
    <property type="match status" value="1"/>
</dbReference>
<evidence type="ECO:0000256" key="4">
    <source>
        <dbReference type="ARBA" id="ARBA00020461"/>
    </source>
</evidence>
<dbReference type="Pfam" id="PF01134">
    <property type="entry name" value="GIDA"/>
    <property type="match status" value="1"/>
</dbReference>
<dbReference type="Gene3D" id="1.10.10.1800">
    <property type="entry name" value="tRNA uridine 5-carboxymethylaminomethyl modification enzyme MnmG/GidA"/>
    <property type="match status" value="1"/>
</dbReference>
<evidence type="ECO:0000256" key="11">
    <source>
        <dbReference type="ARBA" id="ARBA00031800"/>
    </source>
</evidence>
<evidence type="ECO:0000256" key="8">
    <source>
        <dbReference type="ARBA" id="ARBA00022827"/>
    </source>
</evidence>
<keyword evidence="9 12" id="KW-0520">NAD</keyword>
<reference evidence="14" key="1">
    <citation type="submission" date="2021-03" db="EMBL/GenBank/DDBJ databases">
        <title>Sagittula salina sp. nov. strain M10.9X isolated from the marine waste.</title>
        <authorList>
            <person name="Satari L."/>
            <person name="Molina-Menor E."/>
            <person name="Vidal-Verdu A."/>
            <person name="Pascual J."/>
            <person name="Pereto J."/>
            <person name="Porcar M."/>
        </authorList>
    </citation>
    <scope>NUCLEOTIDE SEQUENCE</scope>
    <source>
        <strain evidence="14">M10.9X</strain>
    </source>
</reference>
<dbReference type="GO" id="GO:0005829">
    <property type="term" value="C:cytosol"/>
    <property type="evidence" value="ECO:0007669"/>
    <property type="project" value="TreeGrafter"/>
</dbReference>
<comment type="cofactor">
    <cofactor evidence="1 12">
        <name>FAD</name>
        <dbReference type="ChEBI" id="CHEBI:57692"/>
    </cofactor>
</comment>
<evidence type="ECO:0000256" key="3">
    <source>
        <dbReference type="ARBA" id="ARBA00007653"/>
    </source>
</evidence>
<evidence type="ECO:0000259" key="13">
    <source>
        <dbReference type="SMART" id="SM01228"/>
    </source>
</evidence>
<comment type="subcellular location">
    <subcellularLocation>
        <location evidence="12">Cytoplasm</location>
    </subcellularLocation>
</comment>
<dbReference type="HAMAP" id="MF_00129">
    <property type="entry name" value="MnmG_GidA"/>
    <property type="match status" value="1"/>
</dbReference>
<evidence type="ECO:0000256" key="6">
    <source>
        <dbReference type="ARBA" id="ARBA00022630"/>
    </source>
</evidence>
<evidence type="ECO:0000313" key="15">
    <source>
        <dbReference type="Proteomes" id="UP000675940"/>
    </source>
</evidence>
<accession>A0A940MUT0</accession>
<proteinExistence type="inferred from homology"/>
<dbReference type="Gene3D" id="3.50.50.60">
    <property type="entry name" value="FAD/NAD(P)-binding domain"/>
    <property type="match status" value="2"/>
</dbReference>
<protein>
    <recommendedName>
        <fullName evidence="4 12">tRNA uridine 5-carboxymethylaminomethyl modification enzyme MnmG</fullName>
    </recommendedName>
    <alternativeName>
        <fullName evidence="11 12">Glucose-inhibited division protein A</fullName>
    </alternativeName>
</protein>
<dbReference type="NCBIfam" id="TIGR00136">
    <property type="entry name" value="mnmG_gidA"/>
    <property type="match status" value="1"/>
</dbReference>
<dbReference type="InterPro" id="IPR002218">
    <property type="entry name" value="MnmG-rel"/>
</dbReference>
<dbReference type="PROSITE" id="PS01281">
    <property type="entry name" value="GIDA_2"/>
    <property type="match status" value="1"/>
</dbReference>
<evidence type="ECO:0000256" key="9">
    <source>
        <dbReference type="ARBA" id="ARBA00023027"/>
    </source>
</evidence>
<comment type="subunit">
    <text evidence="10 12">Homodimer. Heterotetramer of two MnmE and two MnmG subunits.</text>
</comment>